<evidence type="ECO:0000256" key="8">
    <source>
        <dbReference type="ARBA" id="ARBA00023125"/>
    </source>
</evidence>
<organism evidence="12">
    <name type="scientific">hydrothermal vent metagenome</name>
    <dbReference type="NCBI Taxonomy" id="652676"/>
    <lineage>
        <taxon>unclassified sequences</taxon>
        <taxon>metagenomes</taxon>
        <taxon>ecological metagenomes</taxon>
    </lineage>
</organism>
<proteinExistence type="inferred from homology"/>
<dbReference type="InterPro" id="IPR001001">
    <property type="entry name" value="DNA_polIII_beta"/>
</dbReference>
<protein>
    <submittedName>
        <fullName evidence="12">DNA polymerase III beta subunit</fullName>
        <ecNumber evidence="12">2.7.7.7</ecNumber>
    </submittedName>
</protein>
<dbReference type="Gene3D" id="3.70.10.10">
    <property type="match status" value="1"/>
</dbReference>
<keyword evidence="7" id="KW-0239">DNA-directed DNA polymerase</keyword>
<feature type="domain" description="DNA polymerase III beta sliding clamp central" evidence="10">
    <location>
        <begin position="129"/>
        <end position="243"/>
    </location>
</feature>
<feature type="domain" description="DNA polymerase III beta sliding clamp C-terminal" evidence="11">
    <location>
        <begin position="253"/>
        <end position="365"/>
    </location>
</feature>
<evidence type="ECO:0000256" key="4">
    <source>
        <dbReference type="ARBA" id="ARBA00022679"/>
    </source>
</evidence>
<keyword evidence="8" id="KW-0238">DNA-binding</keyword>
<keyword evidence="3" id="KW-0963">Cytoplasm</keyword>
<evidence type="ECO:0000259" key="10">
    <source>
        <dbReference type="Pfam" id="PF02767"/>
    </source>
</evidence>
<dbReference type="SUPFAM" id="SSF55979">
    <property type="entry name" value="DNA clamp"/>
    <property type="match status" value="3"/>
</dbReference>
<comment type="similarity">
    <text evidence="2">Belongs to the beta sliding clamp family.</text>
</comment>
<dbReference type="GO" id="GO:0009360">
    <property type="term" value="C:DNA polymerase III complex"/>
    <property type="evidence" value="ECO:0007669"/>
    <property type="project" value="InterPro"/>
</dbReference>
<evidence type="ECO:0000259" key="11">
    <source>
        <dbReference type="Pfam" id="PF02768"/>
    </source>
</evidence>
<dbReference type="GO" id="GO:0006271">
    <property type="term" value="P:DNA strand elongation involved in DNA replication"/>
    <property type="evidence" value="ECO:0007669"/>
    <property type="project" value="TreeGrafter"/>
</dbReference>
<dbReference type="AlphaFoldDB" id="A0A160TQV7"/>
<dbReference type="InterPro" id="IPR022634">
    <property type="entry name" value="DNA_polIII_beta_N"/>
</dbReference>
<dbReference type="Pfam" id="PF02768">
    <property type="entry name" value="DNA_pol3_beta_3"/>
    <property type="match status" value="1"/>
</dbReference>
<evidence type="ECO:0000256" key="3">
    <source>
        <dbReference type="ARBA" id="ARBA00022490"/>
    </source>
</evidence>
<feature type="domain" description="DNA polymerase III beta sliding clamp N-terminal" evidence="9">
    <location>
        <begin position="1"/>
        <end position="118"/>
    </location>
</feature>
<keyword evidence="5 12" id="KW-0548">Nucleotidyltransferase</keyword>
<sequence>MKLLIEREQLLTPLNTVTSVVERRQTLPILANVLMHLENNTLTLVGTDLEVETSIQTTVLDGSDGQCTVTARKLLDICRALPDNAKLEFSADGGKLKIKSGQSRFSLQTLPAADFPRLETENWEERVRLEQSALRGLFDKTAFSMAQQDVRYFLNGVLIELDGDTINAVATDGHRLARSRTKLPNAAGSLRQAIIPRKAVLELGRFLADGGDEITLELNPNHVRFSRPGAQLTSKLIDGKFPDYKAVMSQVLTQKMVADRELLHEVLARTSVLTNEKYRGIRLDLSKGSLKLSAHNPDQEEANDEVSVEYEGDSLEIGFNVTYLMDALRAMSTKTVEAELQDGNSGCMLHEPDNDDTLYLIMPMRL</sequence>
<dbReference type="InterPro" id="IPR022635">
    <property type="entry name" value="DNA_polIII_beta_C"/>
</dbReference>
<dbReference type="InterPro" id="IPR046938">
    <property type="entry name" value="DNA_clamp_sf"/>
</dbReference>
<name>A0A160TQV7_9ZZZZ</name>
<dbReference type="Pfam" id="PF02767">
    <property type="entry name" value="DNA_pol3_beta_2"/>
    <property type="match status" value="1"/>
</dbReference>
<dbReference type="Pfam" id="PF00712">
    <property type="entry name" value="DNA_pol3_beta"/>
    <property type="match status" value="1"/>
</dbReference>
<dbReference type="CDD" id="cd00140">
    <property type="entry name" value="beta_clamp"/>
    <property type="match status" value="1"/>
</dbReference>
<dbReference type="InterPro" id="IPR022637">
    <property type="entry name" value="DNA_polIII_beta_cen"/>
</dbReference>
<dbReference type="GO" id="GO:0005737">
    <property type="term" value="C:cytoplasm"/>
    <property type="evidence" value="ECO:0007669"/>
    <property type="project" value="UniProtKB-SubCell"/>
</dbReference>
<dbReference type="EC" id="2.7.7.7" evidence="12"/>
<dbReference type="GO" id="GO:0008408">
    <property type="term" value="F:3'-5' exonuclease activity"/>
    <property type="evidence" value="ECO:0007669"/>
    <property type="project" value="InterPro"/>
</dbReference>
<dbReference type="PIRSF" id="PIRSF000804">
    <property type="entry name" value="DNA_pol_III_b"/>
    <property type="match status" value="1"/>
</dbReference>
<evidence type="ECO:0000259" key="9">
    <source>
        <dbReference type="Pfam" id="PF00712"/>
    </source>
</evidence>
<dbReference type="Gene3D" id="3.10.150.10">
    <property type="entry name" value="DNA Polymerase III, subunit A, domain 2"/>
    <property type="match status" value="1"/>
</dbReference>
<evidence type="ECO:0000256" key="2">
    <source>
        <dbReference type="ARBA" id="ARBA00010752"/>
    </source>
</evidence>
<keyword evidence="4 12" id="KW-0808">Transferase</keyword>
<evidence type="ECO:0000313" key="12">
    <source>
        <dbReference type="EMBL" id="CUS50487.1"/>
    </source>
</evidence>
<dbReference type="PANTHER" id="PTHR30478">
    <property type="entry name" value="DNA POLYMERASE III SUBUNIT BETA"/>
    <property type="match status" value="1"/>
</dbReference>
<gene>
    <name evidence="12" type="ORF">MGWOODY_XGa89</name>
</gene>
<dbReference type="NCBIfam" id="TIGR00663">
    <property type="entry name" value="dnan"/>
    <property type="match status" value="1"/>
</dbReference>
<evidence type="ECO:0000256" key="7">
    <source>
        <dbReference type="ARBA" id="ARBA00022932"/>
    </source>
</evidence>
<accession>A0A160TQV7</accession>
<dbReference type="SMART" id="SM00480">
    <property type="entry name" value="POL3Bc"/>
    <property type="match status" value="1"/>
</dbReference>
<dbReference type="EMBL" id="CZRL01000032">
    <property type="protein sequence ID" value="CUS50487.1"/>
    <property type="molecule type" value="Genomic_DNA"/>
</dbReference>
<reference evidence="12" key="1">
    <citation type="submission" date="2015-10" db="EMBL/GenBank/DDBJ databases">
        <authorList>
            <person name="Gilbert D.G."/>
        </authorList>
    </citation>
    <scope>NUCLEOTIDE SEQUENCE</scope>
</reference>
<dbReference type="PANTHER" id="PTHR30478:SF0">
    <property type="entry name" value="BETA SLIDING CLAMP"/>
    <property type="match status" value="1"/>
</dbReference>
<dbReference type="GO" id="GO:0003887">
    <property type="term" value="F:DNA-directed DNA polymerase activity"/>
    <property type="evidence" value="ECO:0007669"/>
    <property type="project" value="UniProtKB-KW"/>
</dbReference>
<evidence type="ECO:0000256" key="6">
    <source>
        <dbReference type="ARBA" id="ARBA00022705"/>
    </source>
</evidence>
<evidence type="ECO:0000256" key="5">
    <source>
        <dbReference type="ARBA" id="ARBA00022695"/>
    </source>
</evidence>
<comment type="subcellular location">
    <subcellularLocation>
        <location evidence="1">Cytoplasm</location>
    </subcellularLocation>
</comment>
<dbReference type="GO" id="GO:0003677">
    <property type="term" value="F:DNA binding"/>
    <property type="evidence" value="ECO:0007669"/>
    <property type="project" value="UniProtKB-KW"/>
</dbReference>
<keyword evidence="6" id="KW-0235">DNA replication</keyword>
<evidence type="ECO:0000256" key="1">
    <source>
        <dbReference type="ARBA" id="ARBA00004496"/>
    </source>
</evidence>